<proteinExistence type="predicted"/>
<evidence type="ECO:0000256" key="3">
    <source>
        <dbReference type="ARBA" id="ARBA00022989"/>
    </source>
</evidence>
<feature type="transmembrane region" description="Helical" evidence="5">
    <location>
        <begin position="186"/>
        <end position="207"/>
    </location>
</feature>
<evidence type="ECO:0000313" key="7">
    <source>
        <dbReference type="Proteomes" id="UP000092713"/>
    </source>
</evidence>
<accession>A0A1A7C6D1</accession>
<feature type="transmembrane region" description="Helical" evidence="5">
    <location>
        <begin position="478"/>
        <end position="497"/>
    </location>
</feature>
<dbReference type="EMBL" id="LOCQ01000048">
    <property type="protein sequence ID" value="OBV40325.1"/>
    <property type="molecule type" value="Genomic_DNA"/>
</dbReference>
<feature type="transmembrane region" description="Helical" evidence="5">
    <location>
        <begin position="297"/>
        <end position="321"/>
    </location>
</feature>
<feature type="transmembrane region" description="Helical" evidence="5">
    <location>
        <begin position="341"/>
        <end position="366"/>
    </location>
</feature>
<evidence type="ECO:0000313" key="6">
    <source>
        <dbReference type="EMBL" id="OBV40325.1"/>
    </source>
</evidence>
<feature type="transmembrane region" description="Helical" evidence="5">
    <location>
        <begin position="86"/>
        <end position="107"/>
    </location>
</feature>
<feature type="transmembrane region" description="Helical" evidence="5">
    <location>
        <begin position="53"/>
        <end position="74"/>
    </location>
</feature>
<feature type="transmembrane region" description="Helical" evidence="5">
    <location>
        <begin position="128"/>
        <end position="152"/>
    </location>
</feature>
<keyword evidence="4 5" id="KW-0472">Membrane</keyword>
<keyword evidence="2 5" id="KW-0812">Transmembrane</keyword>
<keyword evidence="7" id="KW-1185">Reference proteome</keyword>
<sequence>MHHFHAFSVVMTRLLKGLLVSLTLVQKLCRTKPIDTTSGLGEGLSSSGLSRSIGLFSLTMIGVGATIGTGIFFTMVEAVPKAGPSVILSFLIAAVTAGLTALCYAELSFRIPASGSSYSFAYATVGEFLAFIMAACLLLEYGLAGSAVAIGWSSYLNNFLENAFGWHIPEMLRTPMIVSGPHGMEFHAGHINLPPIFLICMCCFMLLRGAKESALMNAIMVLIKLAILVFFIVVAFSGFNADNFFPFFNTDNSKGFAGMTGVTAAAGTVFFSFIGLDTVATAGDEVKNPTRNVPRGILGALLIVTVFYLLVAVAALGAQQAKLFEGQEAGLAVILQNVTGHAWPALVLSAGAVISVFSVTLVTIYGQTRILFAISRDGLIPKSFQKIHPRTLVPVSNTLIVCLVVALVAGSIDATYLWDMVSIGTLTAFMVVSIAVPVLRHKQGASRIEGFSVPFGPYVIPGLSVCACLYIMRDLPHTTFVVFSVWMAVTIAIYFLYSIRHSHLGKKGV</sequence>
<comment type="caution">
    <text evidence="6">The sequence shown here is derived from an EMBL/GenBank/DDBJ whole genome shotgun (WGS) entry which is preliminary data.</text>
</comment>
<evidence type="ECO:0000256" key="5">
    <source>
        <dbReference type="SAM" id="Phobius"/>
    </source>
</evidence>
<comment type="subcellular location">
    <subcellularLocation>
        <location evidence="1">Membrane</location>
        <topology evidence="1">Multi-pass membrane protein</topology>
    </subcellularLocation>
</comment>
<evidence type="ECO:0000256" key="2">
    <source>
        <dbReference type="ARBA" id="ARBA00022692"/>
    </source>
</evidence>
<organism evidence="6 7">
    <name type="scientific">Janthinobacterium psychrotolerans</name>
    <dbReference type="NCBI Taxonomy" id="1747903"/>
    <lineage>
        <taxon>Bacteria</taxon>
        <taxon>Pseudomonadati</taxon>
        <taxon>Pseudomonadota</taxon>
        <taxon>Betaproteobacteria</taxon>
        <taxon>Burkholderiales</taxon>
        <taxon>Oxalobacteraceae</taxon>
        <taxon>Janthinobacterium</taxon>
    </lineage>
</organism>
<dbReference type="AlphaFoldDB" id="A0A1A7C6D1"/>
<dbReference type="Pfam" id="PF13520">
    <property type="entry name" value="AA_permease_2"/>
    <property type="match status" value="1"/>
</dbReference>
<dbReference type="PATRIC" id="fig|1747903.4.peg.3956"/>
<dbReference type="Proteomes" id="UP000092713">
    <property type="component" value="Unassembled WGS sequence"/>
</dbReference>
<gene>
    <name evidence="6" type="ORF">ASR47_101584</name>
</gene>
<feature type="transmembrane region" description="Helical" evidence="5">
    <location>
        <begin position="256"/>
        <end position="276"/>
    </location>
</feature>
<feature type="transmembrane region" description="Helical" evidence="5">
    <location>
        <begin position="392"/>
        <end position="410"/>
    </location>
</feature>
<dbReference type="STRING" id="1747903.ASR47_101584"/>
<protein>
    <submittedName>
        <fullName evidence="6">Amino acid transporter</fullName>
    </submittedName>
</protein>
<dbReference type="PANTHER" id="PTHR43243:SF24">
    <property type="entry name" value="CATIONIC AMINO ACID TRANSPORT INTEGRAL MEMBRANE PROTEIN ROCE-RELATED"/>
    <property type="match status" value="1"/>
</dbReference>
<dbReference type="PIRSF" id="PIRSF006060">
    <property type="entry name" value="AA_transporter"/>
    <property type="match status" value="1"/>
</dbReference>
<dbReference type="PANTHER" id="PTHR43243">
    <property type="entry name" value="INNER MEMBRANE TRANSPORTER YGJI-RELATED"/>
    <property type="match status" value="1"/>
</dbReference>
<keyword evidence="3 5" id="KW-1133">Transmembrane helix</keyword>
<feature type="transmembrane region" description="Helical" evidence="5">
    <location>
        <begin position="451"/>
        <end position="472"/>
    </location>
</feature>
<name>A0A1A7C6D1_9BURK</name>
<evidence type="ECO:0000256" key="4">
    <source>
        <dbReference type="ARBA" id="ARBA00023136"/>
    </source>
</evidence>
<dbReference type="GO" id="GO:0015171">
    <property type="term" value="F:amino acid transmembrane transporter activity"/>
    <property type="evidence" value="ECO:0007669"/>
    <property type="project" value="TreeGrafter"/>
</dbReference>
<dbReference type="InterPro" id="IPR002293">
    <property type="entry name" value="AA/rel_permease1"/>
</dbReference>
<evidence type="ECO:0000256" key="1">
    <source>
        <dbReference type="ARBA" id="ARBA00004141"/>
    </source>
</evidence>
<feature type="transmembrane region" description="Helical" evidence="5">
    <location>
        <begin position="214"/>
        <end position="236"/>
    </location>
</feature>
<dbReference type="Gene3D" id="1.20.1740.10">
    <property type="entry name" value="Amino acid/polyamine transporter I"/>
    <property type="match status" value="1"/>
</dbReference>
<feature type="transmembrane region" description="Helical" evidence="5">
    <location>
        <begin position="416"/>
        <end position="439"/>
    </location>
</feature>
<dbReference type="GO" id="GO:0016020">
    <property type="term" value="C:membrane"/>
    <property type="evidence" value="ECO:0007669"/>
    <property type="project" value="UniProtKB-SubCell"/>
</dbReference>
<reference evidence="6 7" key="1">
    <citation type="submission" date="2016-04" db="EMBL/GenBank/DDBJ databases">
        <title>Draft genome sequence of Janthinobacterium psychrotolerans sp. nov., isolated from freshwater sediments in Denmark.</title>
        <authorList>
            <person name="Gong X."/>
            <person name="Skrivergaard S."/>
            <person name="Korsgaard B.S."/>
            <person name="Schreiber L."/>
            <person name="Marshall I.P."/>
            <person name="Finster K."/>
            <person name="Schramm A."/>
        </authorList>
    </citation>
    <scope>NUCLEOTIDE SEQUENCE [LARGE SCALE GENOMIC DNA]</scope>
    <source>
        <strain evidence="6 7">S3-2</strain>
    </source>
</reference>